<dbReference type="PANTHER" id="PTHR43163">
    <property type="entry name" value="DIPEPTIDE TRANSPORT SYSTEM PERMEASE PROTEIN DPPB-RELATED"/>
    <property type="match status" value="1"/>
</dbReference>
<comment type="similarity">
    <text evidence="7">Belongs to the binding-protein-dependent transport system permease family.</text>
</comment>
<comment type="subcellular location">
    <subcellularLocation>
        <location evidence="1 7">Cell membrane</location>
        <topology evidence="1 7">Multi-pass membrane protein</topology>
    </subcellularLocation>
</comment>
<dbReference type="Pfam" id="PF19300">
    <property type="entry name" value="BPD_transp_1_N"/>
    <property type="match status" value="1"/>
</dbReference>
<evidence type="ECO:0000256" key="4">
    <source>
        <dbReference type="ARBA" id="ARBA00022692"/>
    </source>
</evidence>
<dbReference type="KEGG" id="ddo:I597_1546"/>
<evidence type="ECO:0000256" key="2">
    <source>
        <dbReference type="ARBA" id="ARBA00022448"/>
    </source>
</evidence>
<evidence type="ECO:0000313" key="10">
    <source>
        <dbReference type="Proteomes" id="UP000030140"/>
    </source>
</evidence>
<gene>
    <name evidence="9" type="ORF">NV36_13325</name>
</gene>
<dbReference type="Gene3D" id="1.10.3720.10">
    <property type="entry name" value="MetI-like"/>
    <property type="match status" value="1"/>
</dbReference>
<keyword evidence="6 7" id="KW-0472">Membrane</keyword>
<feature type="transmembrane region" description="Helical" evidence="7">
    <location>
        <begin position="168"/>
        <end position="192"/>
    </location>
</feature>
<dbReference type="Proteomes" id="UP000030140">
    <property type="component" value="Unassembled WGS sequence"/>
</dbReference>
<dbReference type="InterPro" id="IPR000515">
    <property type="entry name" value="MetI-like"/>
</dbReference>
<reference evidence="9 10" key="1">
    <citation type="submission" date="2014-10" db="EMBL/GenBank/DDBJ databases">
        <title>Draft genome sequence of the proteorhodopsin-containing marine bacterium Dokdonia donghaensis.</title>
        <authorList>
            <person name="Gomez-Consarnau L."/>
            <person name="Gonzalez J.M."/>
            <person name="Riedel T."/>
            <person name="Jaenicke S."/>
            <person name="Wagner-Doebler I."/>
            <person name="Fuhrman J.A."/>
        </authorList>
    </citation>
    <scope>NUCLEOTIDE SEQUENCE [LARGE SCALE GENOMIC DNA]</scope>
    <source>
        <strain evidence="9 10">DSW-1</strain>
    </source>
</reference>
<dbReference type="GO" id="GO:0005886">
    <property type="term" value="C:plasma membrane"/>
    <property type="evidence" value="ECO:0007669"/>
    <property type="project" value="UniProtKB-SubCell"/>
</dbReference>
<evidence type="ECO:0000256" key="6">
    <source>
        <dbReference type="ARBA" id="ARBA00023136"/>
    </source>
</evidence>
<dbReference type="InterPro" id="IPR035906">
    <property type="entry name" value="MetI-like_sf"/>
</dbReference>
<feature type="transmembrane region" description="Helical" evidence="7">
    <location>
        <begin position="279"/>
        <end position="305"/>
    </location>
</feature>
<dbReference type="GO" id="GO:0055085">
    <property type="term" value="P:transmembrane transport"/>
    <property type="evidence" value="ECO:0007669"/>
    <property type="project" value="InterPro"/>
</dbReference>
<keyword evidence="10" id="KW-1185">Reference proteome</keyword>
<dbReference type="SUPFAM" id="SSF161098">
    <property type="entry name" value="MetI-like"/>
    <property type="match status" value="1"/>
</dbReference>
<dbReference type="PANTHER" id="PTHR43163:SF6">
    <property type="entry name" value="DIPEPTIDE TRANSPORT SYSTEM PERMEASE PROTEIN DPPB-RELATED"/>
    <property type="match status" value="1"/>
</dbReference>
<organism evidence="9 10">
    <name type="scientific">Dokdonia donghaensis DSW-1</name>
    <dbReference type="NCBI Taxonomy" id="1300343"/>
    <lineage>
        <taxon>Bacteria</taxon>
        <taxon>Pseudomonadati</taxon>
        <taxon>Bacteroidota</taxon>
        <taxon>Flavobacteriia</taxon>
        <taxon>Flavobacteriales</taxon>
        <taxon>Flavobacteriaceae</taxon>
        <taxon>Dokdonia</taxon>
    </lineage>
</organism>
<sequence>MVKQLIYKLGYALLTLWGVVTVIFFLFTVLPGDPARMMLDQNEDPEQLAKVRAKYGFDKPVSTQYGYYLNDLSPLSFHASDDTNYTSLASGKYNATPLFTIGSTTVVLKYPYLRESFQKTGKPVTQVIAETLPNTIVLAVSAILIAIVIGIILGIISAQMRDTWVDKTIQIVSTLGMSVPSFFSAILFAWLFGYALHSFTNLNMTGSLYEMDDFGEEVHIRWKNLILPAVVLGIRPLAVVIQLMRNSLLEVYNQEYIRTARAKGLSTYQIIKNHAIKNALNPVVTAISGWFASMLAGAVFVEYIFGWNGLGKEIVDALNTLDLPIIMGAVLVIATLFVIINILVDFIYKWLDPKVKLG</sequence>
<keyword evidence="3" id="KW-1003">Cell membrane</keyword>
<feature type="domain" description="ABC transmembrane type-1" evidence="8">
    <location>
        <begin position="132"/>
        <end position="348"/>
    </location>
</feature>
<comment type="caution">
    <text evidence="9">The sequence shown here is derived from an EMBL/GenBank/DDBJ whole genome shotgun (WGS) entry which is preliminary data.</text>
</comment>
<dbReference type="OrthoDB" id="24153at2"/>
<evidence type="ECO:0000256" key="7">
    <source>
        <dbReference type="RuleBase" id="RU363032"/>
    </source>
</evidence>
<keyword evidence="5 7" id="KW-1133">Transmembrane helix</keyword>
<feature type="transmembrane region" description="Helical" evidence="7">
    <location>
        <begin position="325"/>
        <end position="348"/>
    </location>
</feature>
<dbReference type="CDD" id="cd06261">
    <property type="entry name" value="TM_PBP2"/>
    <property type="match status" value="1"/>
</dbReference>
<evidence type="ECO:0000256" key="1">
    <source>
        <dbReference type="ARBA" id="ARBA00004651"/>
    </source>
</evidence>
<dbReference type="PATRIC" id="fig|1300343.5.peg.1555"/>
<proteinExistence type="inferred from homology"/>
<dbReference type="InterPro" id="IPR045621">
    <property type="entry name" value="BPD_transp_1_N"/>
</dbReference>
<dbReference type="Pfam" id="PF00528">
    <property type="entry name" value="BPD_transp_1"/>
    <property type="match status" value="1"/>
</dbReference>
<feature type="transmembrane region" description="Helical" evidence="7">
    <location>
        <begin position="136"/>
        <end position="156"/>
    </location>
</feature>
<protein>
    <submittedName>
        <fullName evidence="9">ABC transporter permease</fullName>
    </submittedName>
</protein>
<evidence type="ECO:0000313" key="9">
    <source>
        <dbReference type="EMBL" id="KGO07724.1"/>
    </source>
</evidence>
<dbReference type="RefSeq" id="WP_035328095.1">
    <property type="nucleotide sequence ID" value="NZ_CP015125.1"/>
</dbReference>
<evidence type="ECO:0000256" key="5">
    <source>
        <dbReference type="ARBA" id="ARBA00022989"/>
    </source>
</evidence>
<evidence type="ECO:0000256" key="3">
    <source>
        <dbReference type="ARBA" id="ARBA00022475"/>
    </source>
</evidence>
<feature type="transmembrane region" description="Helical" evidence="7">
    <location>
        <begin position="225"/>
        <end position="244"/>
    </location>
</feature>
<dbReference type="PROSITE" id="PS50928">
    <property type="entry name" value="ABC_TM1"/>
    <property type="match status" value="1"/>
</dbReference>
<accession>A0A0A2GWR6</accession>
<evidence type="ECO:0000259" key="8">
    <source>
        <dbReference type="PROSITE" id="PS50928"/>
    </source>
</evidence>
<dbReference type="EMBL" id="JSAQ01000001">
    <property type="protein sequence ID" value="KGO07724.1"/>
    <property type="molecule type" value="Genomic_DNA"/>
</dbReference>
<keyword evidence="4 7" id="KW-0812">Transmembrane</keyword>
<keyword evidence="2 7" id="KW-0813">Transport</keyword>
<name>A0A0A2GWR6_9FLAO</name>
<dbReference type="AlphaFoldDB" id="A0A0A2GWR6"/>
<feature type="transmembrane region" description="Helical" evidence="7">
    <location>
        <begin position="9"/>
        <end position="30"/>
    </location>
</feature>